<evidence type="ECO:0000256" key="4">
    <source>
        <dbReference type="ARBA" id="ARBA00022777"/>
    </source>
</evidence>
<evidence type="ECO:0000256" key="1">
    <source>
        <dbReference type="ARBA" id="ARBA00022527"/>
    </source>
</evidence>
<protein>
    <submittedName>
        <fullName evidence="9">Putative serine/threonine-protein kinase</fullName>
    </submittedName>
</protein>
<dbReference type="PROSITE" id="PS00107">
    <property type="entry name" value="PROTEIN_KINASE_ATP"/>
    <property type="match status" value="1"/>
</dbReference>
<feature type="domain" description="Protein kinase" evidence="8">
    <location>
        <begin position="153"/>
        <end position="411"/>
    </location>
</feature>
<name>G0UP87_TRYCI</name>
<feature type="binding site" evidence="6">
    <location>
        <position position="182"/>
    </location>
    <ligand>
        <name>ATP</name>
        <dbReference type="ChEBI" id="CHEBI:30616"/>
    </ligand>
</feature>
<dbReference type="GO" id="GO:0005634">
    <property type="term" value="C:nucleus"/>
    <property type="evidence" value="ECO:0007669"/>
    <property type="project" value="TreeGrafter"/>
</dbReference>
<evidence type="ECO:0000256" key="6">
    <source>
        <dbReference type="PROSITE-ProRule" id="PRU10141"/>
    </source>
</evidence>
<dbReference type="InterPro" id="IPR008271">
    <property type="entry name" value="Ser/Thr_kinase_AS"/>
</dbReference>
<dbReference type="PROSITE" id="PS00108">
    <property type="entry name" value="PROTEIN_KINASE_ST"/>
    <property type="match status" value="1"/>
</dbReference>
<evidence type="ECO:0000256" key="5">
    <source>
        <dbReference type="ARBA" id="ARBA00022840"/>
    </source>
</evidence>
<reference evidence="9" key="1">
    <citation type="journal article" date="2012" name="Proc. Natl. Acad. Sci. U.S.A.">
        <title>Antigenic diversity is generated by distinct evolutionary mechanisms in African trypanosome species.</title>
        <authorList>
            <person name="Jackson A.P."/>
            <person name="Berry A."/>
            <person name="Aslett M."/>
            <person name="Allison H.C."/>
            <person name="Burton P."/>
            <person name="Vavrova-Anderson J."/>
            <person name="Brown R."/>
            <person name="Browne H."/>
            <person name="Corton N."/>
            <person name="Hauser H."/>
            <person name="Gamble J."/>
            <person name="Gilderthorp R."/>
            <person name="Marcello L."/>
            <person name="McQuillan J."/>
            <person name="Otto T.D."/>
            <person name="Quail M.A."/>
            <person name="Sanders M.J."/>
            <person name="van Tonder A."/>
            <person name="Ginger M.L."/>
            <person name="Field M.C."/>
            <person name="Barry J.D."/>
            <person name="Hertz-Fowler C."/>
            <person name="Berriman M."/>
        </authorList>
    </citation>
    <scope>NUCLEOTIDE SEQUENCE</scope>
    <source>
        <strain evidence="9">IL3000</strain>
    </source>
</reference>
<dbReference type="PANTHER" id="PTHR24345:SF0">
    <property type="entry name" value="CELL CYCLE SERINE_THREONINE-PROTEIN KINASE CDC5_MSD2"/>
    <property type="match status" value="1"/>
</dbReference>
<dbReference type="InterPro" id="IPR000719">
    <property type="entry name" value="Prot_kinase_dom"/>
</dbReference>
<evidence type="ECO:0000256" key="3">
    <source>
        <dbReference type="ARBA" id="ARBA00022741"/>
    </source>
</evidence>
<proteinExistence type="predicted"/>
<dbReference type="PANTHER" id="PTHR24345">
    <property type="entry name" value="SERINE/THREONINE-PROTEIN KINASE PLK"/>
    <property type="match status" value="1"/>
</dbReference>
<evidence type="ECO:0000256" key="7">
    <source>
        <dbReference type="SAM" id="MobiDB-lite"/>
    </source>
</evidence>
<dbReference type="GO" id="GO:0005524">
    <property type="term" value="F:ATP binding"/>
    <property type="evidence" value="ECO:0007669"/>
    <property type="project" value="UniProtKB-UniRule"/>
</dbReference>
<accession>G0UP87</accession>
<dbReference type="FunFam" id="1.10.510.10:FF:000571">
    <property type="entry name" value="Maternal embryonic leucine zipper kinase"/>
    <property type="match status" value="1"/>
</dbReference>
<dbReference type="Gene3D" id="3.30.200.20">
    <property type="entry name" value="Phosphorylase Kinase, domain 1"/>
    <property type="match status" value="1"/>
</dbReference>
<organism evidence="9">
    <name type="scientific">Trypanosoma congolense (strain IL3000)</name>
    <dbReference type="NCBI Taxonomy" id="1068625"/>
    <lineage>
        <taxon>Eukaryota</taxon>
        <taxon>Discoba</taxon>
        <taxon>Euglenozoa</taxon>
        <taxon>Kinetoplastea</taxon>
        <taxon>Metakinetoplastina</taxon>
        <taxon>Trypanosomatida</taxon>
        <taxon>Trypanosomatidae</taxon>
        <taxon>Trypanosoma</taxon>
        <taxon>Nannomonas</taxon>
    </lineage>
</organism>
<dbReference type="InterPro" id="IPR011009">
    <property type="entry name" value="Kinase-like_dom_sf"/>
</dbReference>
<dbReference type="FunFam" id="3.30.200.20:FF:000042">
    <property type="entry name" value="Aurora kinase A"/>
    <property type="match status" value="1"/>
</dbReference>
<dbReference type="VEuPathDB" id="TriTrypDB:TcIL3000_6_4550"/>
<dbReference type="CDD" id="cd14099">
    <property type="entry name" value="STKc_PLK"/>
    <property type="match status" value="1"/>
</dbReference>
<evidence type="ECO:0000313" key="9">
    <source>
        <dbReference type="EMBL" id="CCC91198.1"/>
    </source>
</evidence>
<gene>
    <name evidence="9" type="ORF">TCIL3000_6_4550</name>
</gene>
<dbReference type="PROSITE" id="PS50011">
    <property type="entry name" value="PROTEIN_KINASE_DOM"/>
    <property type="match status" value="1"/>
</dbReference>
<dbReference type="EMBL" id="HE575319">
    <property type="protein sequence ID" value="CCC91198.1"/>
    <property type="molecule type" value="Genomic_DNA"/>
</dbReference>
<dbReference type="AlphaFoldDB" id="G0UP87"/>
<keyword evidence="1" id="KW-0723">Serine/threonine-protein kinase</keyword>
<evidence type="ECO:0000259" key="8">
    <source>
        <dbReference type="PROSITE" id="PS50011"/>
    </source>
</evidence>
<dbReference type="GO" id="GO:0004674">
    <property type="term" value="F:protein serine/threonine kinase activity"/>
    <property type="evidence" value="ECO:0007669"/>
    <property type="project" value="UniProtKB-KW"/>
</dbReference>
<keyword evidence="5 6" id="KW-0067">ATP-binding</keyword>
<dbReference type="InterPro" id="IPR017441">
    <property type="entry name" value="Protein_kinase_ATP_BS"/>
</dbReference>
<keyword evidence="3 6" id="KW-0547">Nucleotide-binding</keyword>
<dbReference type="SMART" id="SM00220">
    <property type="entry name" value="S_TKc"/>
    <property type="match status" value="1"/>
</dbReference>
<sequence length="830" mass="92415">MRGTCSPLSEISIPPGCTPSLHEKLSPTFCQTPGYRSDGWRSPAGYALRPPPPIVSMGLWASNTERDSPATPGLNTAIPSSPSPLAETRFGMMAPVCAQWHPTASPTCARRQSILHVPTTSEVKPVPQRQFSGENFPIVEERDPETKRVISRYRCGAFLGSGGFAKVYEFEDLSTGSRYAAKVIEKMNLTRRGSSSKFRMEVDLHSRMNHPNIVRFIKSFQDEFFYYIILERCSPKSLMSLSRERGAFDCHEIQYIMRQIVSAVEYMHSNLIIHRDLKLGNVMIDLAGNMKVGDFGFASELTSPLDRKTTVCGTPNYIAPEVLACETSSAGYGLEADIWSLGVLLYALAIGKPPFETKDIKTTQCRIMAVDYAFPKEVPIPETCKDLIRWMLQKNPQRRPSPVQVLAHSFLCLPAPARTVPKSLIPPHMFWCLSQNERRSPAPLSPPPVQTPTDHSDKEANADNVTPPVSKQRVPTAEIGSRKMTMWCPKEADLRSEITALVTGVPQATDGATPLKPTAPAAMVQSGVFCSKYGYGFLTFQKGLQFPEVFLNDKTKLIYNRDEDTVLYYGRSKISTTTIDSGKRSPILSEDLAKRGFCDELVVFRNASDTLARRSEHKDNQNQVEAAAAKKLAIAKFFLPFLERGTKDRRMAVLNCAFHSCSSSLWENLFAAKDITEGNSQIVYVKDAVIGSLQEITGEHHEVDMMVLAVRLSDYSFQVSFRCDAAAQSLYRPRYDNDDINGTSHQSWAFDVLVYSGFRALMAFESRDTVFALSFGDLRCDGKTVSDGKTYFAAGFTNQVTRITVPPLTLRAIVAVLRKIRCCTDILQCF</sequence>
<dbReference type="Gene3D" id="1.10.510.10">
    <property type="entry name" value="Transferase(Phosphotransferase) domain 1"/>
    <property type="match status" value="1"/>
</dbReference>
<evidence type="ECO:0000256" key="2">
    <source>
        <dbReference type="ARBA" id="ARBA00022679"/>
    </source>
</evidence>
<keyword evidence="4 9" id="KW-0418">Kinase</keyword>
<dbReference type="Pfam" id="PF00069">
    <property type="entry name" value="Pkinase"/>
    <property type="match status" value="1"/>
</dbReference>
<keyword evidence="2" id="KW-0808">Transferase</keyword>
<feature type="region of interest" description="Disordered" evidence="7">
    <location>
        <begin position="439"/>
        <end position="476"/>
    </location>
</feature>
<dbReference type="SUPFAM" id="SSF56112">
    <property type="entry name" value="Protein kinase-like (PK-like)"/>
    <property type="match status" value="1"/>
</dbReference>